<evidence type="ECO:0000313" key="1">
    <source>
        <dbReference type="EMBL" id="MBK5145103.1"/>
    </source>
</evidence>
<organism evidence="1 2">
    <name type="scientific">Limnobaculum allomyrinae</name>
    <dbReference type="NCBI Taxonomy" id="2791986"/>
    <lineage>
        <taxon>Bacteria</taxon>
        <taxon>Pseudomonadati</taxon>
        <taxon>Pseudomonadota</taxon>
        <taxon>Gammaproteobacteria</taxon>
        <taxon>Enterobacterales</taxon>
        <taxon>Budviciaceae</taxon>
        <taxon>Limnobaculum</taxon>
    </lineage>
</organism>
<dbReference type="Proteomes" id="UP001296921">
    <property type="component" value="Unassembled WGS sequence"/>
</dbReference>
<dbReference type="RefSeq" id="WP_218467786.1">
    <property type="nucleotide sequence ID" value="NZ_JADRCR010000009.1"/>
</dbReference>
<name>A0ABS1ITN6_9GAMM</name>
<accession>A0ABS1ITN6</accession>
<dbReference type="EMBL" id="JADRCR010000009">
    <property type="protein sequence ID" value="MBK5145103.1"/>
    <property type="molecule type" value="Genomic_DNA"/>
</dbReference>
<comment type="caution">
    <text evidence="1">The sequence shown here is derived from an EMBL/GenBank/DDBJ whole genome shotgun (WGS) entry which is preliminary data.</text>
</comment>
<sequence>MNRYLLKAWQWFWLQVWELSEWTGIGLGRFAPWVFSQMIGVRGVKIK</sequence>
<evidence type="ECO:0000313" key="2">
    <source>
        <dbReference type="Proteomes" id="UP001296921"/>
    </source>
</evidence>
<protein>
    <submittedName>
        <fullName evidence="1">Uncharacterized protein</fullName>
    </submittedName>
</protein>
<proteinExistence type="predicted"/>
<reference evidence="1 2" key="1">
    <citation type="submission" date="2020-11" db="EMBL/GenBank/DDBJ databases">
        <title>Insectihabitans protaetiae gen. nov. sp. nov. and Insectihabitans allomyrinae sp. nov., isolated from larvae of Protaetia brevitarsis seulensis and Allomyrina dichotoma, respectively.</title>
        <authorList>
            <person name="Lee S.D."/>
            <person name="Byeon Y.-S."/>
            <person name="Kim S.-M."/>
            <person name="Yang H.L."/>
            <person name="Kim I.S."/>
        </authorList>
    </citation>
    <scope>NUCLEOTIDE SEQUENCE [LARGE SCALE GENOMIC DNA]</scope>
    <source>
        <strain evidence="1 2">BWR-B9</strain>
    </source>
</reference>
<keyword evidence="2" id="KW-1185">Reference proteome</keyword>
<gene>
    <name evidence="1" type="ORF">I2494_15545</name>
</gene>